<evidence type="ECO:0000256" key="1">
    <source>
        <dbReference type="SAM" id="MobiDB-lite"/>
    </source>
</evidence>
<evidence type="ECO:0000313" key="2">
    <source>
        <dbReference type="EMBL" id="QOK24382.1"/>
    </source>
</evidence>
<feature type="region of interest" description="Disordered" evidence="1">
    <location>
        <begin position="18"/>
        <end position="66"/>
    </location>
</feature>
<evidence type="ECO:0000313" key="3">
    <source>
        <dbReference type="Proteomes" id="UP000593998"/>
    </source>
</evidence>
<sequence>MSTVDRVQLGGEVSLSLRPAAVGQVPRRGPAEARPDHQPQGPRVLQGLLDEGEGRGRRAATAPALA</sequence>
<gene>
    <name evidence="2" type="ORF">IGS73_08695</name>
</gene>
<name>A0A7L9J565_9MICO</name>
<dbReference type="Proteomes" id="UP000593998">
    <property type="component" value="Chromosome"/>
</dbReference>
<accession>A0A7L9J565</accession>
<dbReference type="AlphaFoldDB" id="A0A7L9J565"/>
<dbReference type="EMBL" id="CP062789">
    <property type="protein sequence ID" value="QOK24382.1"/>
    <property type="molecule type" value="Genomic_DNA"/>
</dbReference>
<reference evidence="2 3" key="1">
    <citation type="submission" date="2020-10" db="EMBL/GenBank/DDBJ databases">
        <title>Janibacter indicus TT2 genome sequence.</title>
        <authorList>
            <person name="Lee K."/>
            <person name="Ganzorig M."/>
        </authorList>
    </citation>
    <scope>NUCLEOTIDE SEQUENCE [LARGE SCALE GENOMIC DNA]</scope>
    <source>
        <strain evidence="2 3">TT2</strain>
    </source>
</reference>
<organism evidence="2 3">
    <name type="scientific">Janibacter indicus</name>
    <dbReference type="NCBI Taxonomy" id="857417"/>
    <lineage>
        <taxon>Bacteria</taxon>
        <taxon>Bacillati</taxon>
        <taxon>Actinomycetota</taxon>
        <taxon>Actinomycetes</taxon>
        <taxon>Micrococcales</taxon>
        <taxon>Intrasporangiaceae</taxon>
        <taxon>Janibacter</taxon>
    </lineage>
</organism>
<protein>
    <submittedName>
        <fullName evidence="2">Uncharacterized protein</fullName>
    </submittedName>
</protein>
<proteinExistence type="predicted"/>
<dbReference type="RefSeq" id="WP_125932814.1">
    <property type="nucleotide sequence ID" value="NZ_CP013290.1"/>
</dbReference>